<dbReference type="Proteomes" id="UP001244011">
    <property type="component" value="Unassembled WGS sequence"/>
</dbReference>
<name>A0AAJ0FQN8_9PEZI</name>
<gene>
    <name evidence="2" type="ORF">QBC33DRAFT_523751</name>
</gene>
<accession>A0AAJ0FQN8</accession>
<feature type="compositionally biased region" description="Basic and acidic residues" evidence="1">
    <location>
        <begin position="1"/>
        <end position="12"/>
    </location>
</feature>
<comment type="caution">
    <text evidence="2">The sequence shown here is derived from an EMBL/GenBank/DDBJ whole genome shotgun (WGS) entry which is preliminary data.</text>
</comment>
<dbReference type="EMBL" id="MU838998">
    <property type="protein sequence ID" value="KAK1771448.1"/>
    <property type="molecule type" value="Genomic_DNA"/>
</dbReference>
<feature type="region of interest" description="Disordered" evidence="1">
    <location>
        <begin position="1"/>
        <end position="21"/>
    </location>
</feature>
<feature type="compositionally biased region" description="Acidic residues" evidence="1">
    <location>
        <begin position="218"/>
        <end position="237"/>
    </location>
</feature>
<sequence length="287" mass="32335">MPPDTRPVDRRDKTHIRPLTGAPPELSYFTARDFAYGRTMRNMQISGFHRWGYVVIRTASYNEDNNQLWEPFLAHLRAVNDHDIPAFMLPLLTWDVLEDRDLEGAGVEAAIRQFSAWRAEVSVERDGEGADDLLVRVGHVARIRYFVMVDDESLASLREAESVAKAMPGRRPLPPVKVRVVDAGCPEGVEHLFGFGPFDPGCQEAVEAQASGQASQGDGEDGEEDEEDDDVDDDSVDMSDTHSPVEGCTSWDVGWMWVRTKFLLSFSDILQVDQGWSLFYERPPKVY</sequence>
<evidence type="ECO:0000313" key="2">
    <source>
        <dbReference type="EMBL" id="KAK1771448.1"/>
    </source>
</evidence>
<dbReference type="AlphaFoldDB" id="A0AAJ0FQN8"/>
<reference evidence="2" key="1">
    <citation type="submission" date="2023-06" db="EMBL/GenBank/DDBJ databases">
        <title>Genome-scale phylogeny and comparative genomics of the fungal order Sordariales.</title>
        <authorList>
            <consortium name="Lawrence Berkeley National Laboratory"/>
            <person name="Hensen N."/>
            <person name="Bonometti L."/>
            <person name="Westerberg I."/>
            <person name="Brannstrom I.O."/>
            <person name="Guillou S."/>
            <person name="Cros-Aarteil S."/>
            <person name="Calhoun S."/>
            <person name="Haridas S."/>
            <person name="Kuo A."/>
            <person name="Mondo S."/>
            <person name="Pangilinan J."/>
            <person name="Riley R."/>
            <person name="Labutti K."/>
            <person name="Andreopoulos B."/>
            <person name="Lipzen A."/>
            <person name="Chen C."/>
            <person name="Yanf M."/>
            <person name="Daum C."/>
            <person name="Ng V."/>
            <person name="Clum A."/>
            <person name="Steindorff A."/>
            <person name="Ohm R."/>
            <person name="Martin F."/>
            <person name="Silar P."/>
            <person name="Natvig D."/>
            <person name="Lalanne C."/>
            <person name="Gautier V."/>
            <person name="Ament-Velasquez S.L."/>
            <person name="Kruys A."/>
            <person name="Hutchinson M.I."/>
            <person name="Powell A.J."/>
            <person name="Barry K."/>
            <person name="Miller A.N."/>
            <person name="Grigoriev I.V."/>
            <person name="Debuchy R."/>
            <person name="Gladieux P."/>
            <person name="Thoren M.H."/>
            <person name="Johannesson H."/>
        </authorList>
    </citation>
    <scope>NUCLEOTIDE SEQUENCE</scope>
    <source>
        <strain evidence="2">8032-3</strain>
    </source>
</reference>
<feature type="region of interest" description="Disordered" evidence="1">
    <location>
        <begin position="207"/>
        <end position="245"/>
    </location>
</feature>
<organism evidence="2 3">
    <name type="scientific">Phialemonium atrogriseum</name>
    <dbReference type="NCBI Taxonomy" id="1093897"/>
    <lineage>
        <taxon>Eukaryota</taxon>
        <taxon>Fungi</taxon>
        <taxon>Dikarya</taxon>
        <taxon>Ascomycota</taxon>
        <taxon>Pezizomycotina</taxon>
        <taxon>Sordariomycetes</taxon>
        <taxon>Sordariomycetidae</taxon>
        <taxon>Cephalothecales</taxon>
        <taxon>Cephalothecaceae</taxon>
        <taxon>Phialemonium</taxon>
    </lineage>
</organism>
<dbReference type="RefSeq" id="XP_060287661.1">
    <property type="nucleotide sequence ID" value="XM_060426665.1"/>
</dbReference>
<proteinExistence type="predicted"/>
<dbReference type="GeneID" id="85309852"/>
<keyword evidence="3" id="KW-1185">Reference proteome</keyword>
<protein>
    <submittedName>
        <fullName evidence="2">Uncharacterized protein</fullName>
    </submittedName>
</protein>
<evidence type="ECO:0000313" key="3">
    <source>
        <dbReference type="Proteomes" id="UP001244011"/>
    </source>
</evidence>
<evidence type="ECO:0000256" key="1">
    <source>
        <dbReference type="SAM" id="MobiDB-lite"/>
    </source>
</evidence>